<dbReference type="InterPro" id="IPR006311">
    <property type="entry name" value="TAT_signal"/>
</dbReference>
<dbReference type="EMBL" id="JACHXF010000001">
    <property type="protein sequence ID" value="MBB3093396.1"/>
    <property type="molecule type" value="Genomic_DNA"/>
</dbReference>
<evidence type="ECO:0000313" key="3">
    <source>
        <dbReference type="Proteomes" id="UP000590749"/>
    </source>
</evidence>
<feature type="signal peptide" evidence="1">
    <location>
        <begin position="1"/>
        <end position="34"/>
    </location>
</feature>
<proteinExistence type="predicted"/>
<name>A0A7W5ABZ4_9ACTN</name>
<evidence type="ECO:0000256" key="1">
    <source>
        <dbReference type="SAM" id="SignalP"/>
    </source>
</evidence>
<gene>
    <name evidence="2" type="ORF">FHR83_001030</name>
</gene>
<evidence type="ECO:0000313" key="2">
    <source>
        <dbReference type="EMBL" id="MBB3093396.1"/>
    </source>
</evidence>
<dbReference type="Pfam" id="PF08811">
    <property type="entry name" value="DUF1800"/>
    <property type="match status" value="1"/>
</dbReference>
<dbReference type="PROSITE" id="PS51318">
    <property type="entry name" value="TAT"/>
    <property type="match status" value="1"/>
</dbReference>
<accession>A0A7W5ABZ4</accession>
<organism evidence="2 3">
    <name type="scientific">Actinoplanes campanulatus</name>
    <dbReference type="NCBI Taxonomy" id="113559"/>
    <lineage>
        <taxon>Bacteria</taxon>
        <taxon>Bacillati</taxon>
        <taxon>Actinomycetota</taxon>
        <taxon>Actinomycetes</taxon>
        <taxon>Micromonosporales</taxon>
        <taxon>Micromonosporaceae</taxon>
        <taxon>Actinoplanes</taxon>
    </lineage>
</organism>
<dbReference type="InterPro" id="IPR014917">
    <property type="entry name" value="DUF1800"/>
</dbReference>
<sequence>MSIFEQTVTRRGVVGGMAAVGAAAALATGTPAVAAVAAPAPAAFLPTDPLLHLLRRATFGPSPSSIAEIRRLGAKAWLDRQLDPSSIADPVADGVLARLPLARLSIDGIRARVAAGTLKQHSWEPMWQLGFAAVTRALWSERQLLEVMTDFWSNHLNVTCPSGDVWDSRIDYDTMIRQHALGRFSDLLKASARHPAMLTYLDNRYSTRTAPNENYGRELLELHTVGLAYTEADVKNAARLLTGLTVDRATGRYRYDGAEHGTGAIRVLDFQHANTTATGGEAAALALLDHLAMHPSTARRIVTKLCVRFVADEPPASLITRLVKVYLDNRSAIAPVLRALFGSAEFTASIGAKTRTPYEDLAATVRILGYGPATSGTKFLESLYGMARDAGQAPLSWGPPSGYPDVAAAWDSPSGLLVRWNSHLSIAAGWWPETLVRPASLLTGMVGALPATYGALIEKTAVRLCGIAPTASQIAALAEFYGKTPASPLKANDPAAGWMYPYLMGMLLNSPSFALR</sequence>
<dbReference type="AlphaFoldDB" id="A0A7W5ABZ4"/>
<keyword evidence="1" id="KW-0732">Signal</keyword>
<protein>
    <submittedName>
        <fullName evidence="2">Uncharacterized protein (DUF1800 family)</fullName>
    </submittedName>
</protein>
<dbReference type="RefSeq" id="WP_229794438.1">
    <property type="nucleotide sequence ID" value="NZ_BMPW01000001.1"/>
</dbReference>
<reference evidence="2 3" key="1">
    <citation type="submission" date="2020-08" db="EMBL/GenBank/DDBJ databases">
        <title>Genomic Encyclopedia of Type Strains, Phase III (KMG-III): the genomes of soil and plant-associated and newly described type strains.</title>
        <authorList>
            <person name="Whitman W."/>
        </authorList>
    </citation>
    <scope>NUCLEOTIDE SEQUENCE [LARGE SCALE GENOMIC DNA]</scope>
    <source>
        <strain evidence="2 3">CECT 3287</strain>
    </source>
</reference>
<keyword evidence="3" id="KW-1185">Reference proteome</keyword>
<dbReference type="Proteomes" id="UP000590749">
    <property type="component" value="Unassembled WGS sequence"/>
</dbReference>
<comment type="caution">
    <text evidence="2">The sequence shown here is derived from an EMBL/GenBank/DDBJ whole genome shotgun (WGS) entry which is preliminary data.</text>
</comment>
<feature type="chain" id="PRO_5030826289" evidence="1">
    <location>
        <begin position="35"/>
        <end position="516"/>
    </location>
</feature>